<dbReference type="Gene3D" id="3.40.50.11970">
    <property type="match status" value="1"/>
</dbReference>
<dbReference type="EMBL" id="AWVF01000233">
    <property type="protein sequence ID" value="ERJ94855.1"/>
    <property type="molecule type" value="Genomic_DNA"/>
</dbReference>
<protein>
    <submittedName>
        <fullName evidence="1">Clostripain family protein</fullName>
    </submittedName>
</protein>
<reference evidence="1 2" key="1">
    <citation type="submission" date="2013-07" db="EMBL/GenBank/DDBJ databases">
        <authorList>
            <person name="Weinstock G."/>
            <person name="Sodergren E."/>
            <person name="Wylie T."/>
            <person name="Fulton L."/>
            <person name="Fulton R."/>
            <person name="Fronick C."/>
            <person name="O'Laughlin M."/>
            <person name="Godfrey J."/>
            <person name="Miner T."/>
            <person name="Herter B."/>
            <person name="Appelbaum E."/>
            <person name="Cordes M."/>
            <person name="Lek S."/>
            <person name="Wollam A."/>
            <person name="Pepin K.H."/>
            <person name="Palsikar V.B."/>
            <person name="Mitreva M."/>
            <person name="Wilson R.K."/>
        </authorList>
    </citation>
    <scope>NUCLEOTIDE SEQUENCE [LARGE SCALE GENOMIC DNA]</scope>
    <source>
        <strain evidence="1 2">ATCC 27760</strain>
    </source>
</reference>
<dbReference type="Pfam" id="PF03415">
    <property type="entry name" value="Peptidase_C11"/>
    <property type="match status" value="1"/>
</dbReference>
<dbReference type="PANTHER" id="PTHR37835:SF1">
    <property type="entry name" value="ALPHA-CLOSTRIPAIN"/>
    <property type="match status" value="1"/>
</dbReference>
<organism evidence="1 2">
    <name type="scientific">Ruminococcus callidus ATCC 27760</name>
    <dbReference type="NCBI Taxonomy" id="411473"/>
    <lineage>
        <taxon>Bacteria</taxon>
        <taxon>Bacillati</taxon>
        <taxon>Bacillota</taxon>
        <taxon>Clostridia</taxon>
        <taxon>Eubacteriales</taxon>
        <taxon>Oscillospiraceae</taxon>
        <taxon>Ruminococcus</taxon>
    </lineage>
</organism>
<dbReference type="HOGENOM" id="CLU_021624_0_0_9"/>
<evidence type="ECO:0000313" key="2">
    <source>
        <dbReference type="Proteomes" id="UP000016662"/>
    </source>
</evidence>
<comment type="caution">
    <text evidence="1">The sequence shown here is derived from an EMBL/GenBank/DDBJ whole genome shotgun (WGS) entry which is preliminary data.</text>
</comment>
<dbReference type="Proteomes" id="UP000016662">
    <property type="component" value="Unassembled WGS sequence"/>
</dbReference>
<accession>U2KRY9</accession>
<dbReference type="AlphaFoldDB" id="U2KRY9"/>
<evidence type="ECO:0000313" key="1">
    <source>
        <dbReference type="EMBL" id="ERJ94855.1"/>
    </source>
</evidence>
<gene>
    <name evidence="1" type="ORF">RUMCAL_01853</name>
</gene>
<sequence>MAAVLSLVTVGCLDWEEDIPPEEQGNASDTYTLMLYMCASDLESECGFATEDLNEIMYGYTAGNLNVIVQTGGTAEWQNTVVADDRCQRYRVTEDGLELVDDSLGMQNMADSATLTDFIQYCSSNYAADHYGLVLWDHGGGVVGGYGYDENFGGDSMSLTEMSRALGDASVHLDMLGFDACLMANFETCLMAAPYADYLIASEEPEPGCGWYYTDWIGKLSENCGIPPKRYGRQIIDDYITESGWDSPSMYSTLGMFDLQQVTQKLLPALSQFSDDAVQQLSAGEYRRISQSRSNTRAVYQSELDHIDLLDYAQHSQSETADQLEQAVSDCVVYYQETENGSGDNGLSILFPYYDLSALDMLEEMYQTLGYDDAYPAFLEQFANVMAGGQISVSGFSNTQNHAAASEYSGFQWFDADAGYDESYYETYSADLSLLETTEVDGRCVLELSEEDWEIVNDAAMQMFAVYDGFYVDMGLDDYCEFDDYGNLIVEYDQTWVALDGQVVPFFHESYTSDGDSFFTCGSVPCVYNGIDAEIVLVWDTEHPSGYAAGVRPVYTDSVAAKGLYDICDGDTFQVYYDIYDEDLNYVETMTLDDEIFTVQDSLEVGYADAAEQLGDTFIYYVLEDIYNNTYYTDSIAYLEE</sequence>
<name>U2KRY9_9FIRM</name>
<dbReference type="eggNOG" id="COG1716">
    <property type="taxonomic scope" value="Bacteria"/>
</dbReference>
<dbReference type="InterPro" id="IPR005077">
    <property type="entry name" value="Peptidase_C11"/>
</dbReference>
<keyword evidence="2" id="KW-1185">Reference proteome</keyword>
<dbReference type="STRING" id="411473.RUMCAL_01853"/>
<dbReference type="PANTHER" id="PTHR37835">
    <property type="entry name" value="ALPHA-CLOSTRIPAIN"/>
    <property type="match status" value="1"/>
</dbReference>
<dbReference type="PATRIC" id="fig|411473.3.peg.1520"/>
<proteinExistence type="predicted"/>